<protein>
    <recommendedName>
        <fullName evidence="4">Archaeal Type IV pilin N-terminal domain-containing protein</fullName>
    </recommendedName>
</protein>
<dbReference type="AlphaFoldDB" id="A0A497EKN3"/>
<evidence type="ECO:0000313" key="3">
    <source>
        <dbReference type="Proteomes" id="UP000278475"/>
    </source>
</evidence>
<keyword evidence="1" id="KW-0472">Membrane</keyword>
<proteinExistence type="predicted"/>
<keyword evidence="1" id="KW-0812">Transmembrane</keyword>
<name>A0A497EKN3_9CREN</name>
<dbReference type="EMBL" id="QMQV01000189">
    <property type="protein sequence ID" value="RLE46356.1"/>
    <property type="molecule type" value="Genomic_DNA"/>
</dbReference>
<organism evidence="2 3">
    <name type="scientific">Thermoproteota archaeon</name>
    <dbReference type="NCBI Taxonomy" id="2056631"/>
    <lineage>
        <taxon>Archaea</taxon>
        <taxon>Thermoproteota</taxon>
    </lineage>
</organism>
<evidence type="ECO:0000313" key="2">
    <source>
        <dbReference type="EMBL" id="RLE46356.1"/>
    </source>
</evidence>
<dbReference type="Proteomes" id="UP000278475">
    <property type="component" value="Unassembled WGS sequence"/>
</dbReference>
<reference evidence="2 3" key="1">
    <citation type="submission" date="2018-06" db="EMBL/GenBank/DDBJ databases">
        <title>Extensive metabolic versatility and redundancy in microbially diverse, dynamic hydrothermal sediments.</title>
        <authorList>
            <person name="Dombrowski N."/>
            <person name="Teske A."/>
            <person name="Baker B.J."/>
        </authorList>
    </citation>
    <scope>NUCLEOTIDE SEQUENCE [LARGE SCALE GENOMIC DNA]</scope>
    <source>
        <strain evidence="2">B66_G16</strain>
    </source>
</reference>
<accession>A0A497EKN3</accession>
<feature type="transmembrane region" description="Helical" evidence="1">
    <location>
        <begin position="6"/>
        <end position="28"/>
    </location>
</feature>
<gene>
    <name evidence="2" type="ORF">DRJ31_10130</name>
</gene>
<comment type="caution">
    <text evidence="2">The sequence shown here is derived from an EMBL/GenBank/DDBJ whole genome shotgun (WGS) entry which is preliminary data.</text>
</comment>
<evidence type="ECO:0000256" key="1">
    <source>
        <dbReference type="SAM" id="Phobius"/>
    </source>
</evidence>
<evidence type="ECO:0008006" key="4">
    <source>
        <dbReference type="Google" id="ProtNLM"/>
    </source>
</evidence>
<sequence length="130" mass="13805">MNRKGLSYFIALVMAVIITIALGSILFASSTGLFGSWYANKQVQVTGVYKLSNGTVVVSIKNAGNVPVRTDVTLQTSTGVSQSLRTSISLQPGESVSVRKSITGIEIGDLVEVILTLDDGSVRVFRTPVQ</sequence>
<keyword evidence="1" id="KW-1133">Transmembrane helix</keyword>